<gene>
    <name evidence="2" type="ORF">OLC1_LOCUS23383</name>
</gene>
<reference evidence="2" key="1">
    <citation type="submission" date="2023-03" db="EMBL/GenBank/DDBJ databases">
        <authorList>
            <person name="Julca I."/>
        </authorList>
    </citation>
    <scope>NUCLEOTIDE SEQUENCE</scope>
</reference>
<dbReference type="CDD" id="cd04480">
    <property type="entry name" value="RPA1_DBD_A_like"/>
    <property type="match status" value="1"/>
</dbReference>
<protein>
    <submittedName>
        <fullName evidence="2">OLC1v1018666C1</fullName>
    </submittedName>
</protein>
<dbReference type="InterPro" id="IPR012340">
    <property type="entry name" value="NA-bd_OB-fold"/>
</dbReference>
<proteinExistence type="predicted"/>
<dbReference type="Gene3D" id="2.40.50.140">
    <property type="entry name" value="Nucleic acid-binding proteins"/>
    <property type="match status" value="3"/>
</dbReference>
<accession>A0AAV1EC86</accession>
<dbReference type="PANTHER" id="PTHR47165">
    <property type="entry name" value="OS03G0429900 PROTEIN"/>
    <property type="match status" value="1"/>
</dbReference>
<dbReference type="Proteomes" id="UP001161247">
    <property type="component" value="Chromosome 9"/>
</dbReference>
<dbReference type="InterPro" id="IPR003871">
    <property type="entry name" value="RFA1B/D_OB_1st"/>
</dbReference>
<evidence type="ECO:0000313" key="2">
    <source>
        <dbReference type="EMBL" id="CAI9117300.1"/>
    </source>
</evidence>
<evidence type="ECO:0000313" key="3">
    <source>
        <dbReference type="Proteomes" id="UP001161247"/>
    </source>
</evidence>
<evidence type="ECO:0000259" key="1">
    <source>
        <dbReference type="Pfam" id="PF02721"/>
    </source>
</evidence>
<dbReference type="SUPFAM" id="SSF50249">
    <property type="entry name" value="Nucleic acid-binding proteins"/>
    <property type="match status" value="3"/>
</dbReference>
<name>A0AAV1EC86_OLDCO</name>
<sequence>MSSHVDSGNESVESESTVNLTAKADRAPSVLNVAVPETSKSNKIKSMEMTLVDAQGNKIQATIPGRYVKDFVDFFREGCVGKLSRFDHALNISGGFRCAQHEYKIVFESKTQVEYVIDLDIDIPFHVFEFMPFAEVTNFVANFDYCFDMIGHLIAYSNPIVDYGKKRISVELEDERADRLKVTLWGEHVDRVVDYMSTNPSYPVVLIVQYVKCKKYYLLITDDMITETAKASVTTNLLNGKIYLDDMTMPDISGYKDRAFDDEIKHASIHRISLMSSISGYTTYEDFISGASLLSLADIKDMNEAGYVVVFGKITGLAKVFDWSYIGCRDCNKKVEEIENVRGKKTISERTNAQVGKGRIADGQKKLTVEKKWMFGNHGPVSAVGAKFKLQVYVMDASGSRIVTLWDRMVYNFINKTAENLREQEGNDYPKVLDELIGKKCLFRLDVSNYNIRNSKSEISVSRVTTESDIIKKYLNDVSEDQEINPEMSTEFYQNLTPTQDSTAKHTSIVFVGKSWVNFVTAHKLITYYAMYITVQALGFLHVLIIDRDRNLINNSVSQLAWDNCKYIKDRMVLPSLFSEILMEDHMVNHSDSSFWSIDYGEYTYRIDIDYEEGTSDNKIVLAGTEWKKLLSDREDILKNQLLQF</sequence>
<dbReference type="PANTHER" id="PTHR47165:SF4">
    <property type="entry name" value="OS03G0429900 PROTEIN"/>
    <property type="match status" value="1"/>
</dbReference>
<dbReference type="AlphaFoldDB" id="A0AAV1EC86"/>
<dbReference type="EMBL" id="OX459126">
    <property type="protein sequence ID" value="CAI9117300.1"/>
    <property type="molecule type" value="Genomic_DNA"/>
</dbReference>
<feature type="domain" description="Replication protein A 70 kDa DNA-binding subunit B/D first OB fold" evidence="1">
    <location>
        <begin position="41"/>
        <end position="114"/>
    </location>
</feature>
<dbReference type="Pfam" id="PF02721">
    <property type="entry name" value="DUF223"/>
    <property type="match status" value="1"/>
</dbReference>
<organism evidence="2 3">
    <name type="scientific">Oldenlandia corymbosa var. corymbosa</name>
    <dbReference type="NCBI Taxonomy" id="529605"/>
    <lineage>
        <taxon>Eukaryota</taxon>
        <taxon>Viridiplantae</taxon>
        <taxon>Streptophyta</taxon>
        <taxon>Embryophyta</taxon>
        <taxon>Tracheophyta</taxon>
        <taxon>Spermatophyta</taxon>
        <taxon>Magnoliopsida</taxon>
        <taxon>eudicotyledons</taxon>
        <taxon>Gunneridae</taxon>
        <taxon>Pentapetalae</taxon>
        <taxon>asterids</taxon>
        <taxon>lamiids</taxon>
        <taxon>Gentianales</taxon>
        <taxon>Rubiaceae</taxon>
        <taxon>Rubioideae</taxon>
        <taxon>Spermacoceae</taxon>
        <taxon>Hedyotis-Oldenlandia complex</taxon>
        <taxon>Oldenlandia</taxon>
    </lineage>
</organism>
<keyword evidence="3" id="KW-1185">Reference proteome</keyword>